<feature type="non-terminal residue" evidence="1">
    <location>
        <position position="1"/>
    </location>
</feature>
<evidence type="ECO:0000313" key="2">
    <source>
        <dbReference type="Proteomes" id="UP000265520"/>
    </source>
</evidence>
<keyword evidence="1" id="KW-0689">Ribosomal protein</keyword>
<keyword evidence="2" id="KW-1185">Reference proteome</keyword>
<organism evidence="1 2">
    <name type="scientific">Trifolium medium</name>
    <dbReference type="NCBI Taxonomy" id="97028"/>
    <lineage>
        <taxon>Eukaryota</taxon>
        <taxon>Viridiplantae</taxon>
        <taxon>Streptophyta</taxon>
        <taxon>Embryophyta</taxon>
        <taxon>Tracheophyta</taxon>
        <taxon>Spermatophyta</taxon>
        <taxon>Magnoliopsida</taxon>
        <taxon>eudicotyledons</taxon>
        <taxon>Gunneridae</taxon>
        <taxon>Pentapetalae</taxon>
        <taxon>rosids</taxon>
        <taxon>fabids</taxon>
        <taxon>Fabales</taxon>
        <taxon>Fabaceae</taxon>
        <taxon>Papilionoideae</taxon>
        <taxon>50 kb inversion clade</taxon>
        <taxon>NPAAA clade</taxon>
        <taxon>Hologalegina</taxon>
        <taxon>IRL clade</taxon>
        <taxon>Trifolieae</taxon>
        <taxon>Trifolium</taxon>
    </lineage>
</organism>
<dbReference type="Proteomes" id="UP000265520">
    <property type="component" value="Unassembled WGS sequence"/>
</dbReference>
<accession>A0A392P3Y5</accession>
<dbReference type="EMBL" id="LXQA010062989">
    <property type="protein sequence ID" value="MCI06773.1"/>
    <property type="molecule type" value="Genomic_DNA"/>
</dbReference>
<proteinExistence type="predicted"/>
<comment type="caution">
    <text evidence="1">The sequence shown here is derived from an EMBL/GenBank/DDBJ whole genome shotgun (WGS) entry which is preliminary data.</text>
</comment>
<dbReference type="GO" id="GO:0005840">
    <property type="term" value="C:ribosome"/>
    <property type="evidence" value="ECO:0007669"/>
    <property type="project" value="UniProtKB-KW"/>
</dbReference>
<reference evidence="1 2" key="1">
    <citation type="journal article" date="2018" name="Front. Plant Sci.">
        <title>Red Clover (Trifolium pratense) and Zigzag Clover (T. medium) - A Picture of Genomic Similarities and Differences.</title>
        <authorList>
            <person name="Dluhosova J."/>
            <person name="Istvanek J."/>
            <person name="Nedelnik J."/>
            <person name="Repkova J."/>
        </authorList>
    </citation>
    <scope>NUCLEOTIDE SEQUENCE [LARGE SCALE GENOMIC DNA]</scope>
    <source>
        <strain evidence="2">cv. 10/8</strain>
        <tissue evidence="1">Leaf</tissue>
    </source>
</reference>
<name>A0A392P3Y5_9FABA</name>
<keyword evidence="1" id="KW-0687">Ribonucleoprotein</keyword>
<dbReference type="AlphaFoldDB" id="A0A392P3Y5"/>
<protein>
    <submittedName>
        <fullName evidence="1">50S ribosomal protein L21</fullName>
    </submittedName>
</protein>
<evidence type="ECO:0000313" key="1">
    <source>
        <dbReference type="EMBL" id="MCI06773.1"/>
    </source>
</evidence>
<sequence>ELTKLRITDIEGVEKPQIELVDKPSKSAKEEQEKVAVSA</sequence>